<feature type="repeat" description="WD" evidence="4">
    <location>
        <begin position="223"/>
        <end position="264"/>
    </location>
</feature>
<name>A0A1D1W0W6_RAMVA</name>
<evidence type="ECO:0000256" key="1">
    <source>
        <dbReference type="ARBA" id="ARBA00022574"/>
    </source>
</evidence>
<dbReference type="InterPro" id="IPR001680">
    <property type="entry name" value="WD40_rpt"/>
</dbReference>
<keyword evidence="2" id="KW-0677">Repeat</keyword>
<sequence>MADCEELLVLRELKSMANVYRKFSTLTGEDVDFSSQLKFGQETISCAFSPDNSLFAWSVGTRTVTIYDTTKLLPTLYGDLGKESRTRFPALFANESRNNDMEREAGKLLELDCGGAVRHLAFGAQGDPVDPKEKRRGSQVKYSRFTTKGDIVLAVGLATGDIKIYDMADPGRMALYLQDHTDSINSLSFSPDGSMVLASASKDRTVKLWDLPDDGNMMATLTMPGPSDTVTSVGWSPDGNHLAVVGSNRDVFIWEAHGHRKVDKRLSAHLNALSSCRYSHDGTKLFTSSFDTRVICWDVDRGEILYKFEHMSPTPSKIFASGQNDHEVLAMDVRMNRLVTLCQDGLLRIWSLDMKNLKESPARAELVDDAMTIVLSPDGKVVVVGCKGGLLQFCSVE</sequence>
<gene>
    <name evidence="5" type="primary">RvY_17077-1</name>
    <name evidence="5" type="synonym">RvY_17077.1</name>
    <name evidence="5" type="ORF">RvY_17077</name>
</gene>
<dbReference type="EMBL" id="BDGG01000014">
    <property type="protein sequence ID" value="GAV07207.1"/>
    <property type="molecule type" value="Genomic_DNA"/>
</dbReference>
<evidence type="ECO:0000256" key="3">
    <source>
        <dbReference type="ARBA" id="ARBA00022786"/>
    </source>
</evidence>
<dbReference type="InterPro" id="IPR051983">
    <property type="entry name" value="WSB_SOCS-box_domain"/>
</dbReference>
<dbReference type="PROSITE" id="PS50082">
    <property type="entry name" value="WD_REPEATS_2"/>
    <property type="match status" value="3"/>
</dbReference>
<dbReference type="SMART" id="SM00320">
    <property type="entry name" value="WD40"/>
    <property type="match status" value="7"/>
</dbReference>
<dbReference type="Pfam" id="PF00400">
    <property type="entry name" value="WD40"/>
    <property type="match status" value="3"/>
</dbReference>
<evidence type="ECO:0000256" key="4">
    <source>
        <dbReference type="PROSITE-ProRule" id="PRU00221"/>
    </source>
</evidence>
<dbReference type="InterPro" id="IPR019775">
    <property type="entry name" value="WD40_repeat_CS"/>
</dbReference>
<dbReference type="Gene3D" id="2.130.10.10">
    <property type="entry name" value="YVTN repeat-like/Quinoprotein amine dehydrogenase"/>
    <property type="match status" value="2"/>
</dbReference>
<dbReference type="Proteomes" id="UP000186922">
    <property type="component" value="Unassembled WGS sequence"/>
</dbReference>
<dbReference type="PROSITE" id="PS00678">
    <property type="entry name" value="WD_REPEATS_1"/>
    <property type="match status" value="1"/>
</dbReference>
<dbReference type="AlphaFoldDB" id="A0A1D1W0W6"/>
<dbReference type="InterPro" id="IPR036322">
    <property type="entry name" value="WD40_repeat_dom_sf"/>
</dbReference>
<dbReference type="PANTHER" id="PTHR15622:SF2">
    <property type="entry name" value="U4_U6 SMALL NUCLEAR RIBONUCLEOPROTEIN PRP4"/>
    <property type="match status" value="1"/>
</dbReference>
<proteinExistence type="predicted"/>
<evidence type="ECO:0000313" key="5">
    <source>
        <dbReference type="EMBL" id="GAV07207.1"/>
    </source>
</evidence>
<protein>
    <submittedName>
        <fullName evidence="5">Uncharacterized protein</fullName>
    </submittedName>
</protein>
<dbReference type="STRING" id="947166.A0A1D1W0W6"/>
<dbReference type="OrthoDB" id="538223at2759"/>
<evidence type="ECO:0000313" key="6">
    <source>
        <dbReference type="Proteomes" id="UP000186922"/>
    </source>
</evidence>
<accession>A0A1D1W0W6</accession>
<dbReference type="GO" id="GO:0000209">
    <property type="term" value="P:protein polyubiquitination"/>
    <property type="evidence" value="ECO:0007669"/>
    <property type="project" value="TreeGrafter"/>
</dbReference>
<keyword evidence="1 4" id="KW-0853">WD repeat</keyword>
<dbReference type="InterPro" id="IPR020472">
    <property type="entry name" value="WD40_PAC1"/>
</dbReference>
<dbReference type="PROSITE" id="PS50294">
    <property type="entry name" value="WD_REPEATS_REGION"/>
    <property type="match status" value="3"/>
</dbReference>
<dbReference type="SUPFAM" id="SSF50978">
    <property type="entry name" value="WD40 repeat-like"/>
    <property type="match status" value="1"/>
</dbReference>
<comment type="caution">
    <text evidence="5">The sequence shown here is derived from an EMBL/GenBank/DDBJ whole genome shotgun (WGS) entry which is preliminary data.</text>
</comment>
<keyword evidence="3" id="KW-0833">Ubl conjugation pathway</keyword>
<keyword evidence="6" id="KW-1185">Reference proteome</keyword>
<reference evidence="5 6" key="1">
    <citation type="journal article" date="2016" name="Nat. Commun.">
        <title>Extremotolerant tardigrade genome and improved radiotolerance of human cultured cells by tardigrade-unique protein.</title>
        <authorList>
            <person name="Hashimoto T."/>
            <person name="Horikawa D.D."/>
            <person name="Saito Y."/>
            <person name="Kuwahara H."/>
            <person name="Kozuka-Hata H."/>
            <person name="Shin-I T."/>
            <person name="Minakuchi Y."/>
            <person name="Ohishi K."/>
            <person name="Motoyama A."/>
            <person name="Aizu T."/>
            <person name="Enomoto A."/>
            <person name="Kondo K."/>
            <person name="Tanaka S."/>
            <person name="Hara Y."/>
            <person name="Koshikawa S."/>
            <person name="Sagara H."/>
            <person name="Miura T."/>
            <person name="Yokobori S."/>
            <person name="Miyagawa K."/>
            <person name="Suzuki Y."/>
            <person name="Kubo T."/>
            <person name="Oyama M."/>
            <person name="Kohara Y."/>
            <person name="Fujiyama A."/>
            <person name="Arakawa K."/>
            <person name="Katayama T."/>
            <person name="Toyoda A."/>
            <person name="Kunieda T."/>
        </authorList>
    </citation>
    <scope>NUCLEOTIDE SEQUENCE [LARGE SCALE GENOMIC DNA]</scope>
    <source>
        <strain evidence="5 6">YOKOZUNA-1</strain>
    </source>
</reference>
<dbReference type="InterPro" id="IPR015943">
    <property type="entry name" value="WD40/YVTN_repeat-like_dom_sf"/>
</dbReference>
<dbReference type="PRINTS" id="PR00320">
    <property type="entry name" value="GPROTEINBRPT"/>
</dbReference>
<dbReference type="PANTHER" id="PTHR15622">
    <property type="entry name" value="WD40 REPEAT PROTEIN"/>
    <property type="match status" value="1"/>
</dbReference>
<feature type="repeat" description="WD" evidence="4">
    <location>
        <begin position="177"/>
        <end position="219"/>
    </location>
</feature>
<feature type="repeat" description="WD" evidence="4">
    <location>
        <begin position="266"/>
        <end position="307"/>
    </location>
</feature>
<evidence type="ECO:0000256" key="2">
    <source>
        <dbReference type="ARBA" id="ARBA00022737"/>
    </source>
</evidence>
<organism evidence="5 6">
    <name type="scientific">Ramazzottius varieornatus</name>
    <name type="common">Water bear</name>
    <name type="synonym">Tardigrade</name>
    <dbReference type="NCBI Taxonomy" id="947166"/>
    <lineage>
        <taxon>Eukaryota</taxon>
        <taxon>Metazoa</taxon>
        <taxon>Ecdysozoa</taxon>
        <taxon>Tardigrada</taxon>
        <taxon>Eutardigrada</taxon>
        <taxon>Parachela</taxon>
        <taxon>Hypsibioidea</taxon>
        <taxon>Ramazzottiidae</taxon>
        <taxon>Ramazzottius</taxon>
    </lineage>
</organism>